<dbReference type="InterPro" id="IPR043132">
    <property type="entry name" value="BCAT-like_C"/>
</dbReference>
<organism evidence="2 3">
    <name type="scientific">Vulgatibacter incomptus</name>
    <dbReference type="NCBI Taxonomy" id="1391653"/>
    <lineage>
        <taxon>Bacteria</taxon>
        <taxon>Pseudomonadati</taxon>
        <taxon>Myxococcota</taxon>
        <taxon>Myxococcia</taxon>
        <taxon>Myxococcales</taxon>
        <taxon>Cystobacterineae</taxon>
        <taxon>Vulgatibacteraceae</taxon>
        <taxon>Vulgatibacter</taxon>
    </lineage>
</organism>
<reference evidence="2 3" key="1">
    <citation type="submission" date="2015-08" db="EMBL/GenBank/DDBJ databases">
        <authorList>
            <person name="Babu N.S."/>
            <person name="Beckwith C.J."/>
            <person name="Beseler K.G."/>
            <person name="Brison A."/>
            <person name="Carone J.V."/>
            <person name="Caskin T.P."/>
            <person name="Diamond M."/>
            <person name="Durham M.E."/>
            <person name="Foxe J.M."/>
            <person name="Go M."/>
            <person name="Henderson B.A."/>
            <person name="Jones I.B."/>
            <person name="McGettigan J.A."/>
            <person name="Micheletti S.J."/>
            <person name="Nasrallah M.E."/>
            <person name="Ortiz D."/>
            <person name="Piller C.R."/>
            <person name="Privatt S.R."/>
            <person name="Schneider S.L."/>
            <person name="Sharp S."/>
            <person name="Smith T.C."/>
            <person name="Stanton J.D."/>
            <person name="Ullery H.E."/>
            <person name="Wilson R.J."/>
            <person name="Serrano M.G."/>
            <person name="Buck G."/>
            <person name="Lee V."/>
            <person name="Wang Y."/>
            <person name="Carvalho R."/>
            <person name="Voegtly L."/>
            <person name="Shi R."/>
            <person name="Duckworth R."/>
            <person name="Johnson A."/>
            <person name="Loviza R."/>
            <person name="Walstead R."/>
            <person name="Shah Z."/>
            <person name="Kiflezghi M."/>
            <person name="Wade K."/>
            <person name="Ball S.L."/>
            <person name="Bradley K.W."/>
            <person name="Asai D.J."/>
            <person name="Bowman C.A."/>
            <person name="Russell D.A."/>
            <person name="Pope W.H."/>
            <person name="Jacobs-Sera D."/>
            <person name="Hendrix R.W."/>
            <person name="Hatfull G.F."/>
        </authorList>
    </citation>
    <scope>NUCLEOTIDE SEQUENCE [LARGE SCALE GENOMIC DNA]</scope>
    <source>
        <strain evidence="2 3">DSM 27710</strain>
    </source>
</reference>
<dbReference type="InterPro" id="IPR043131">
    <property type="entry name" value="BCAT-like_N"/>
</dbReference>
<dbReference type="RefSeq" id="WP_205624768.1">
    <property type="nucleotide sequence ID" value="NZ_CP012332.1"/>
</dbReference>
<keyword evidence="2" id="KW-0456">Lyase</keyword>
<keyword evidence="3" id="KW-1185">Reference proteome</keyword>
<dbReference type="InterPro" id="IPR001544">
    <property type="entry name" value="Aminotrans_IV"/>
</dbReference>
<evidence type="ECO:0000313" key="2">
    <source>
        <dbReference type="EMBL" id="AKU90551.1"/>
    </source>
</evidence>
<dbReference type="Gene3D" id="3.30.470.10">
    <property type="match status" value="1"/>
</dbReference>
<dbReference type="AlphaFoldDB" id="A0A0K1PAV9"/>
<dbReference type="PANTHER" id="PTHR42743:SF4">
    <property type="entry name" value="BRANCHED-CHAIN-AMINO-ACID AMINOTRANSFERASE-RELATED"/>
    <property type="match status" value="1"/>
</dbReference>
<sequence length="241" mass="26001">MIRLVNGEPAPLALGSWALHGYTAFTVLRVESGLPVLLERHLERLRRHAGAIGLAWPGDEAIEADLRRLVTLGPRLLARLAVGDGARLAEARPLVPPSAADYDAGVNAVFTGIRVHPDLGRWKTGNFLPCRLAMEAARREGAFEGLLVDSEGHVVDGSRTSPLLYRNGVLTVLEGGLEGITREEVADEAARMGLEVRRAPMKREALDGQLLLAGTGVGLVPVGLPIEEPLRSLIARFRLDR</sequence>
<dbReference type="Pfam" id="PF01063">
    <property type="entry name" value="Aminotran_4"/>
    <property type="match status" value="1"/>
</dbReference>
<accession>A0A0K1PAV9</accession>
<dbReference type="GO" id="GO:0016829">
    <property type="term" value="F:lyase activity"/>
    <property type="evidence" value="ECO:0007669"/>
    <property type="project" value="UniProtKB-KW"/>
</dbReference>
<name>A0A0K1PAV9_9BACT</name>
<proteinExistence type="inferred from homology"/>
<dbReference type="STRING" id="1391653.AKJ08_0938"/>
<dbReference type="GO" id="GO:0046394">
    <property type="term" value="P:carboxylic acid biosynthetic process"/>
    <property type="evidence" value="ECO:0007669"/>
    <property type="project" value="UniProtKB-ARBA"/>
</dbReference>
<gene>
    <name evidence="2" type="ORF">AKJ08_0938</name>
</gene>
<dbReference type="KEGG" id="vin:AKJ08_0938"/>
<dbReference type="Gene3D" id="3.20.10.10">
    <property type="entry name" value="D-amino Acid Aminotransferase, subunit A, domain 2"/>
    <property type="match status" value="1"/>
</dbReference>
<evidence type="ECO:0000313" key="3">
    <source>
        <dbReference type="Proteomes" id="UP000055590"/>
    </source>
</evidence>
<comment type="similarity">
    <text evidence="1">Belongs to the class-IV pyridoxal-phosphate-dependent aminotransferase family.</text>
</comment>
<dbReference type="PANTHER" id="PTHR42743">
    <property type="entry name" value="AMINO-ACID AMINOTRANSFERASE"/>
    <property type="match status" value="1"/>
</dbReference>
<dbReference type="SUPFAM" id="SSF56752">
    <property type="entry name" value="D-aminoacid aminotransferase-like PLP-dependent enzymes"/>
    <property type="match status" value="1"/>
</dbReference>
<dbReference type="InterPro" id="IPR050571">
    <property type="entry name" value="Class-IV_PLP-Dep_Aminotrnsfr"/>
</dbReference>
<protein>
    <submittedName>
        <fullName evidence="2">Aminodeoxychorismate lyase</fullName>
    </submittedName>
</protein>
<dbReference type="InterPro" id="IPR036038">
    <property type="entry name" value="Aminotransferase-like"/>
</dbReference>
<evidence type="ECO:0000256" key="1">
    <source>
        <dbReference type="ARBA" id="ARBA00009320"/>
    </source>
</evidence>
<dbReference type="Proteomes" id="UP000055590">
    <property type="component" value="Chromosome"/>
</dbReference>
<dbReference type="EMBL" id="CP012332">
    <property type="protein sequence ID" value="AKU90551.1"/>
    <property type="molecule type" value="Genomic_DNA"/>
</dbReference>
<dbReference type="PATRIC" id="fig|1391653.3.peg.961"/>